<organism evidence="6">
    <name type="scientific">Akkesiphycus lubricus</name>
    <name type="common">Brown alga</name>
    <dbReference type="NCBI Taxonomy" id="3022"/>
    <lineage>
        <taxon>Eukaryota</taxon>
        <taxon>Sar</taxon>
        <taxon>Stramenopiles</taxon>
        <taxon>Ochrophyta</taxon>
        <taxon>PX clade</taxon>
        <taxon>Phaeophyceae</taxon>
        <taxon>Laminariales</taxon>
        <taxon>Akkesiphycaceae</taxon>
        <taxon>Akkesiphycus</taxon>
    </lineage>
</organism>
<keyword evidence="6" id="KW-0934">Plastid</keyword>
<evidence type="ECO:0000256" key="1">
    <source>
        <dbReference type="ARBA" id="ARBA00007634"/>
    </source>
</evidence>
<dbReference type="AlphaFoldDB" id="A0A8F0F6N6"/>
<geneLocation type="plastid" evidence="6"/>
<dbReference type="GO" id="GO:0005829">
    <property type="term" value="C:cytosol"/>
    <property type="evidence" value="ECO:0007669"/>
    <property type="project" value="TreeGrafter"/>
</dbReference>
<evidence type="ECO:0000256" key="4">
    <source>
        <dbReference type="ARBA" id="ARBA00022980"/>
    </source>
</evidence>
<sequence length="98" mass="11478">MANTRSSKKRIKINKRNQIQNNSYKSLIKSTEKRHLSLIKKSTTERLENESSYLTDLKASFALVISQIDKATKKNIIHKNTAIRKKRNLFRKTFLTNN</sequence>
<keyword evidence="5" id="KW-0687">Ribonucleoprotein</keyword>
<dbReference type="GO" id="GO:0015935">
    <property type="term" value="C:small ribosomal subunit"/>
    <property type="evidence" value="ECO:0007669"/>
    <property type="project" value="TreeGrafter"/>
</dbReference>
<dbReference type="PANTHER" id="PTHR33398:SF1">
    <property type="entry name" value="SMALL RIBOSOMAL SUBUNIT PROTEIN BS20C"/>
    <property type="match status" value="1"/>
</dbReference>
<keyword evidence="3" id="KW-0694">RNA-binding</keyword>
<dbReference type="EMBL" id="MZ156027">
    <property type="protein sequence ID" value="QWK41652.1"/>
    <property type="molecule type" value="Genomic_DNA"/>
</dbReference>
<evidence type="ECO:0000256" key="5">
    <source>
        <dbReference type="ARBA" id="ARBA00023274"/>
    </source>
</evidence>
<dbReference type="SUPFAM" id="SSF46992">
    <property type="entry name" value="Ribosomal protein S20"/>
    <property type="match status" value="1"/>
</dbReference>
<dbReference type="InterPro" id="IPR002583">
    <property type="entry name" value="Ribosomal_bS20"/>
</dbReference>
<evidence type="ECO:0000256" key="2">
    <source>
        <dbReference type="ARBA" id="ARBA00022730"/>
    </source>
</evidence>
<reference evidence="6" key="1">
    <citation type="journal article" date="2021" name="Genome Biol. Evol.">
        <title>Genomic rearrangements and sequence evolution across brown algal organelles.</title>
        <authorList>
            <person name="Starko S."/>
            <person name="Bringloe T.T."/>
            <person name="Gomez M.S."/>
            <person name="Darby H."/>
            <person name="Graham S.W."/>
            <person name="Martone P.T."/>
        </authorList>
    </citation>
    <scope>NUCLEOTIDE SEQUENCE</scope>
</reference>
<keyword evidence="4 6" id="KW-0689">Ribosomal protein</keyword>
<dbReference type="PANTHER" id="PTHR33398">
    <property type="entry name" value="30S RIBOSOMAL PROTEIN S20"/>
    <property type="match status" value="1"/>
</dbReference>
<evidence type="ECO:0000256" key="3">
    <source>
        <dbReference type="ARBA" id="ARBA00022884"/>
    </source>
</evidence>
<keyword evidence="2" id="KW-0699">rRNA-binding</keyword>
<dbReference type="GO" id="GO:0006412">
    <property type="term" value="P:translation"/>
    <property type="evidence" value="ECO:0007669"/>
    <property type="project" value="InterPro"/>
</dbReference>
<evidence type="ECO:0000313" key="6">
    <source>
        <dbReference type="EMBL" id="QWK41652.1"/>
    </source>
</evidence>
<dbReference type="GO" id="GO:0070181">
    <property type="term" value="F:small ribosomal subunit rRNA binding"/>
    <property type="evidence" value="ECO:0007669"/>
    <property type="project" value="TreeGrafter"/>
</dbReference>
<comment type="similarity">
    <text evidence="1">Belongs to the bacterial ribosomal protein bS20 family.</text>
</comment>
<proteinExistence type="inferred from homology"/>
<dbReference type="GO" id="GO:0003735">
    <property type="term" value="F:structural constituent of ribosome"/>
    <property type="evidence" value="ECO:0007669"/>
    <property type="project" value="InterPro"/>
</dbReference>
<dbReference type="HAMAP" id="MF_00500">
    <property type="entry name" value="Ribosomal_bS20"/>
    <property type="match status" value="1"/>
</dbReference>
<dbReference type="NCBIfam" id="TIGR00029">
    <property type="entry name" value="S20"/>
    <property type="match status" value="1"/>
</dbReference>
<name>A0A8F0F6N6_AKKLU</name>
<accession>A0A8F0F6N6</accession>
<dbReference type="InterPro" id="IPR036510">
    <property type="entry name" value="Ribosomal_bS20_sf"/>
</dbReference>
<dbReference type="Pfam" id="PF01649">
    <property type="entry name" value="Ribosomal_S20p"/>
    <property type="match status" value="1"/>
</dbReference>
<gene>
    <name evidence="6" type="primary">rps20</name>
</gene>
<protein>
    <submittedName>
        <fullName evidence="6">Ribosomal protein S20</fullName>
    </submittedName>
</protein>
<dbReference type="Gene3D" id="1.20.58.110">
    <property type="entry name" value="Ribosomal protein S20"/>
    <property type="match status" value="1"/>
</dbReference>